<gene>
    <name evidence="1" type="ORF">OS493_027653</name>
</gene>
<dbReference type="OrthoDB" id="1262810at2759"/>
<protein>
    <submittedName>
        <fullName evidence="1">Uncharacterized protein</fullName>
    </submittedName>
</protein>
<dbReference type="AlphaFoldDB" id="A0A9X0D3H3"/>
<dbReference type="EMBL" id="MU825898">
    <property type="protein sequence ID" value="KAJ7383489.1"/>
    <property type="molecule type" value="Genomic_DNA"/>
</dbReference>
<dbReference type="Proteomes" id="UP001163046">
    <property type="component" value="Unassembled WGS sequence"/>
</dbReference>
<sequence>MASALNPSLRSRLGIETLSSKHLIEIGKAEAKKASGECSAAACHSNDHKPEAARIGWVARWLQCMYRCLEQERNSSQEMLDLIGSLSVIPLTDGSFVNLKEILFFCHCR</sequence>
<name>A0A9X0D3H3_9CNID</name>
<reference evidence="1" key="1">
    <citation type="submission" date="2023-01" db="EMBL/GenBank/DDBJ databases">
        <title>Genome assembly of the deep-sea coral Lophelia pertusa.</title>
        <authorList>
            <person name="Herrera S."/>
            <person name="Cordes E."/>
        </authorList>
    </citation>
    <scope>NUCLEOTIDE SEQUENCE</scope>
    <source>
        <strain evidence="1">USNM1676648</strain>
        <tissue evidence="1">Polyp</tissue>
    </source>
</reference>
<evidence type="ECO:0000313" key="2">
    <source>
        <dbReference type="Proteomes" id="UP001163046"/>
    </source>
</evidence>
<organism evidence="1 2">
    <name type="scientific">Desmophyllum pertusum</name>
    <dbReference type="NCBI Taxonomy" id="174260"/>
    <lineage>
        <taxon>Eukaryota</taxon>
        <taxon>Metazoa</taxon>
        <taxon>Cnidaria</taxon>
        <taxon>Anthozoa</taxon>
        <taxon>Hexacorallia</taxon>
        <taxon>Scleractinia</taxon>
        <taxon>Caryophylliina</taxon>
        <taxon>Caryophylliidae</taxon>
        <taxon>Desmophyllum</taxon>
    </lineage>
</organism>
<proteinExistence type="predicted"/>
<comment type="caution">
    <text evidence="1">The sequence shown here is derived from an EMBL/GenBank/DDBJ whole genome shotgun (WGS) entry which is preliminary data.</text>
</comment>
<evidence type="ECO:0000313" key="1">
    <source>
        <dbReference type="EMBL" id="KAJ7383489.1"/>
    </source>
</evidence>
<keyword evidence="2" id="KW-1185">Reference proteome</keyword>
<accession>A0A9X0D3H3</accession>